<organism evidence="2 3">
    <name type="scientific">Luteimonas wenzhouensis</name>
    <dbReference type="NCBI Taxonomy" id="2599615"/>
    <lineage>
        <taxon>Bacteria</taxon>
        <taxon>Pseudomonadati</taxon>
        <taxon>Pseudomonadota</taxon>
        <taxon>Gammaproteobacteria</taxon>
        <taxon>Lysobacterales</taxon>
        <taxon>Lysobacteraceae</taxon>
        <taxon>Luteimonas</taxon>
    </lineage>
</organism>
<dbReference type="GO" id="GO:0016787">
    <property type="term" value="F:hydrolase activity"/>
    <property type="evidence" value="ECO:0007669"/>
    <property type="project" value="UniProtKB-KW"/>
</dbReference>
<evidence type="ECO:0000313" key="2">
    <source>
        <dbReference type="EMBL" id="TWT21589.1"/>
    </source>
</evidence>
<keyword evidence="3" id="KW-1185">Reference proteome</keyword>
<dbReference type="CDD" id="cd03674">
    <property type="entry name" value="NUDIX_Hydrolase"/>
    <property type="match status" value="1"/>
</dbReference>
<dbReference type="AlphaFoldDB" id="A0A5C5U778"/>
<evidence type="ECO:0000259" key="1">
    <source>
        <dbReference type="PROSITE" id="PS51462"/>
    </source>
</evidence>
<comment type="caution">
    <text evidence="2">The sequence shown here is derived from an EMBL/GenBank/DDBJ whole genome shotgun (WGS) entry which is preliminary data.</text>
</comment>
<dbReference type="EMBL" id="VOHE01000001">
    <property type="protein sequence ID" value="TWT21589.1"/>
    <property type="molecule type" value="Genomic_DNA"/>
</dbReference>
<protein>
    <submittedName>
        <fullName evidence="2">NUDIX hydrolase</fullName>
    </submittedName>
</protein>
<dbReference type="RefSeq" id="WP_146309631.1">
    <property type="nucleotide sequence ID" value="NZ_VOHE01000001.1"/>
</dbReference>
<keyword evidence="2" id="KW-0378">Hydrolase</keyword>
<dbReference type="SUPFAM" id="SSF55811">
    <property type="entry name" value="Nudix"/>
    <property type="match status" value="1"/>
</dbReference>
<reference evidence="2 3" key="1">
    <citation type="submission" date="2019-07" db="EMBL/GenBank/DDBJ databases">
        <title>Luteimonas sp. YD-1 nov., isolated from acidic soil.</title>
        <authorList>
            <person name="Zhou J."/>
        </authorList>
    </citation>
    <scope>NUCLEOTIDE SEQUENCE [LARGE SCALE GENOMIC DNA]</scope>
    <source>
        <strain evidence="2 3">YD-1</strain>
    </source>
</reference>
<proteinExistence type="predicted"/>
<dbReference type="PANTHER" id="PTHR43736:SF1">
    <property type="entry name" value="DIHYDRONEOPTERIN TRIPHOSPHATE DIPHOSPHATASE"/>
    <property type="match status" value="1"/>
</dbReference>
<evidence type="ECO:0000313" key="3">
    <source>
        <dbReference type="Proteomes" id="UP000315949"/>
    </source>
</evidence>
<dbReference type="InterPro" id="IPR015797">
    <property type="entry name" value="NUDIX_hydrolase-like_dom_sf"/>
</dbReference>
<dbReference type="PANTHER" id="PTHR43736">
    <property type="entry name" value="ADP-RIBOSE PYROPHOSPHATASE"/>
    <property type="match status" value="1"/>
</dbReference>
<dbReference type="OrthoDB" id="129709at2"/>
<dbReference type="Proteomes" id="UP000315949">
    <property type="component" value="Unassembled WGS sequence"/>
</dbReference>
<sequence>MRGLDRGGDAVDVDARARLARALSGFARRHPAQATEAAGFARLLEDRADPFVRERLEGHFTASAWLVDRTGSRTLLTHHRKLGRWLQPGGHADGDRDLARVALREAQEESGLHGLRVEPAIFDLDRHWIPEHRGVPGHWHYDVRYVVRAGDDEDFVVGEESLALAWRGIQAVAADAGADPSLRRMARRWLVERSPAPA</sequence>
<feature type="domain" description="Nudix hydrolase" evidence="1">
    <location>
        <begin position="57"/>
        <end position="191"/>
    </location>
</feature>
<dbReference type="Gene3D" id="3.90.79.10">
    <property type="entry name" value="Nucleoside Triphosphate Pyrophosphohydrolase"/>
    <property type="match status" value="1"/>
</dbReference>
<accession>A0A5C5U778</accession>
<dbReference type="Pfam" id="PF00293">
    <property type="entry name" value="NUDIX"/>
    <property type="match status" value="1"/>
</dbReference>
<gene>
    <name evidence="2" type="ORF">FQY79_00140</name>
</gene>
<dbReference type="PROSITE" id="PS51462">
    <property type="entry name" value="NUDIX"/>
    <property type="match status" value="1"/>
</dbReference>
<dbReference type="InterPro" id="IPR000086">
    <property type="entry name" value="NUDIX_hydrolase_dom"/>
</dbReference>
<name>A0A5C5U778_9GAMM</name>